<comment type="caution">
    <text evidence="3">The sequence shown here is derived from an EMBL/GenBank/DDBJ whole genome shotgun (WGS) entry which is preliminary data.</text>
</comment>
<dbReference type="Gene3D" id="3.90.1300.10">
    <property type="entry name" value="Amidase signature (AS) domain"/>
    <property type="match status" value="1"/>
</dbReference>
<feature type="domain" description="Amidase" evidence="2">
    <location>
        <begin position="19"/>
        <end position="301"/>
    </location>
</feature>
<protein>
    <submittedName>
        <fullName evidence="3">Amidase</fullName>
    </submittedName>
</protein>
<comment type="similarity">
    <text evidence="1">Belongs to the amidase family.</text>
</comment>
<feature type="domain" description="Amidase" evidence="2">
    <location>
        <begin position="328"/>
        <end position="432"/>
    </location>
</feature>
<evidence type="ECO:0000256" key="1">
    <source>
        <dbReference type="ARBA" id="ARBA00009199"/>
    </source>
</evidence>
<evidence type="ECO:0000313" key="4">
    <source>
        <dbReference type="Proteomes" id="UP000612808"/>
    </source>
</evidence>
<dbReference type="Pfam" id="PF01425">
    <property type="entry name" value="Amidase"/>
    <property type="match status" value="2"/>
</dbReference>
<dbReference type="InterPro" id="IPR000120">
    <property type="entry name" value="Amidase"/>
</dbReference>
<dbReference type="PANTHER" id="PTHR11895">
    <property type="entry name" value="TRANSAMIDASE"/>
    <property type="match status" value="1"/>
</dbReference>
<evidence type="ECO:0000313" key="3">
    <source>
        <dbReference type="EMBL" id="GID13415.1"/>
    </source>
</evidence>
<name>A0A8J3NDY2_9ACTN</name>
<dbReference type="InterPro" id="IPR023631">
    <property type="entry name" value="Amidase_dom"/>
</dbReference>
<dbReference type="PANTHER" id="PTHR11895:SF7">
    <property type="entry name" value="GLUTAMYL-TRNA(GLN) AMIDOTRANSFERASE SUBUNIT A, MITOCHONDRIAL"/>
    <property type="match status" value="1"/>
</dbReference>
<dbReference type="SUPFAM" id="SSF75304">
    <property type="entry name" value="Amidase signature (AS) enzymes"/>
    <property type="match status" value="1"/>
</dbReference>
<dbReference type="GO" id="GO:0003824">
    <property type="term" value="F:catalytic activity"/>
    <property type="evidence" value="ECO:0007669"/>
    <property type="project" value="InterPro"/>
</dbReference>
<dbReference type="AlphaFoldDB" id="A0A8J3NDY2"/>
<keyword evidence="4" id="KW-1185">Reference proteome</keyword>
<proteinExistence type="inferred from homology"/>
<dbReference type="EMBL" id="BOMB01000024">
    <property type="protein sequence ID" value="GID13415.1"/>
    <property type="molecule type" value="Genomic_DNA"/>
</dbReference>
<accession>A0A8J3NDY2</accession>
<dbReference type="InterPro" id="IPR020556">
    <property type="entry name" value="Amidase_CS"/>
</dbReference>
<gene>
    <name evidence="3" type="ORF">Aru02nite_43040</name>
</gene>
<reference evidence="3" key="1">
    <citation type="submission" date="2021-01" db="EMBL/GenBank/DDBJ databases">
        <title>Whole genome shotgun sequence of Actinocatenispora rupis NBRC 107355.</title>
        <authorList>
            <person name="Komaki H."/>
            <person name="Tamura T."/>
        </authorList>
    </citation>
    <scope>NUCLEOTIDE SEQUENCE</scope>
    <source>
        <strain evidence="3">NBRC 107355</strain>
    </source>
</reference>
<organism evidence="3 4">
    <name type="scientific">Actinocatenispora rupis</name>
    <dbReference type="NCBI Taxonomy" id="519421"/>
    <lineage>
        <taxon>Bacteria</taxon>
        <taxon>Bacillati</taxon>
        <taxon>Actinomycetota</taxon>
        <taxon>Actinomycetes</taxon>
        <taxon>Micromonosporales</taxon>
        <taxon>Micromonosporaceae</taxon>
        <taxon>Actinocatenispora</taxon>
    </lineage>
</organism>
<sequence>MTALAMTAAVRRGEVSPVELVEHHLARIEAYAGLGAFVTVSAEQARSAAKAAEVAVTMGEPLPPLHGLPVAVKDLTATAGVRTTYGSVAFAEHVPDTDADLVTALRAAGTISLGKTATSEYGTTLYTETEAWPPARNPWRTDLSPGGSSGGAAVAVAAGLVPVAHGSDGGGSIRVPAALCGLVGYKPSRGLVPGSGGFGLATHGPIARTVADAAALLDALAVPVPGEPFPAPAPPPGGSYSAALRRPTGPLRIARHTTPPLYDTPVHPDCRAAYERASALLAGLGHEIVDVPAPYDPAMLADFRVLQCGLGGGRGTTKMARWLADRARRYTAAEVLAAHARLTAAVRRAARALAGYDLVLTPTLARPTVPIGHFAAMSPEEDFDQQTALSPYCSVHNLSGQPSVTLPVGTTPDGLPVGALLAAAPGADATLLAVAAAVEDPAGWKERHPAIWTKLPSATVKPDPRSL</sequence>
<dbReference type="Proteomes" id="UP000612808">
    <property type="component" value="Unassembled WGS sequence"/>
</dbReference>
<dbReference type="PROSITE" id="PS00571">
    <property type="entry name" value="AMIDASES"/>
    <property type="match status" value="1"/>
</dbReference>
<dbReference type="InterPro" id="IPR036928">
    <property type="entry name" value="AS_sf"/>
</dbReference>
<evidence type="ECO:0000259" key="2">
    <source>
        <dbReference type="Pfam" id="PF01425"/>
    </source>
</evidence>